<feature type="transmembrane region" description="Helical" evidence="11">
    <location>
        <begin position="36"/>
        <end position="61"/>
    </location>
</feature>
<keyword evidence="8 11" id="KW-0472">Membrane</keyword>
<keyword evidence="5" id="KW-0552">Olfaction</keyword>
<keyword evidence="7" id="KW-0297">G-protein coupled receptor</keyword>
<name>A0A5F8H1S6_MONDO</name>
<dbReference type="PRINTS" id="PR00237">
    <property type="entry name" value="GPCRRHODOPSN"/>
</dbReference>
<evidence type="ECO:0000256" key="1">
    <source>
        <dbReference type="ARBA" id="ARBA00004651"/>
    </source>
</evidence>
<evidence type="ECO:0000313" key="14">
    <source>
        <dbReference type="Proteomes" id="UP000002280"/>
    </source>
</evidence>
<evidence type="ECO:0000259" key="12">
    <source>
        <dbReference type="PROSITE" id="PS50262"/>
    </source>
</evidence>
<dbReference type="GO" id="GO:0050911">
    <property type="term" value="P:detection of chemical stimulus involved in sensory perception of smell"/>
    <property type="evidence" value="ECO:0000318"/>
    <property type="project" value="GO_Central"/>
</dbReference>
<keyword evidence="3" id="KW-0716">Sensory transduction</keyword>
<dbReference type="AlphaFoldDB" id="A0A5F8H1S6"/>
<dbReference type="PRINTS" id="PR00245">
    <property type="entry name" value="OLFACTORYR"/>
</dbReference>
<feature type="domain" description="G-protein coupled receptors family 1 profile" evidence="12">
    <location>
        <begin position="52"/>
        <end position="317"/>
    </location>
</feature>
<proteinExistence type="predicted"/>
<dbReference type="Pfam" id="PF00001">
    <property type="entry name" value="7tm_1"/>
    <property type="match status" value="1"/>
</dbReference>
<comment type="subcellular location">
    <subcellularLocation>
        <location evidence="1">Cell membrane</location>
        <topology evidence="1">Multi-pass membrane protein</topology>
    </subcellularLocation>
</comment>
<evidence type="ECO:0000256" key="5">
    <source>
        <dbReference type="ARBA" id="ARBA00022725"/>
    </source>
</evidence>
<feature type="transmembrane region" description="Helical" evidence="11">
    <location>
        <begin position="208"/>
        <end position="237"/>
    </location>
</feature>
<dbReference type="GeneTree" id="ENSGT01140000282496"/>
<evidence type="ECO:0000256" key="11">
    <source>
        <dbReference type="SAM" id="Phobius"/>
    </source>
</evidence>
<evidence type="ECO:0000313" key="13">
    <source>
        <dbReference type="Ensembl" id="ENSMODP00000053855.1"/>
    </source>
</evidence>
<keyword evidence="6 11" id="KW-1133">Transmembrane helix</keyword>
<dbReference type="PANTHER" id="PTHR26453">
    <property type="entry name" value="OLFACTORY RECEPTOR"/>
    <property type="match status" value="1"/>
</dbReference>
<dbReference type="InterPro" id="IPR000276">
    <property type="entry name" value="GPCR_Rhodpsn"/>
</dbReference>
<dbReference type="FunFam" id="1.20.1070.10:FF:000005">
    <property type="entry name" value="Olfactory receptor"/>
    <property type="match status" value="1"/>
</dbReference>
<evidence type="ECO:0000256" key="4">
    <source>
        <dbReference type="ARBA" id="ARBA00022692"/>
    </source>
</evidence>
<keyword evidence="2" id="KW-1003">Cell membrane</keyword>
<keyword evidence="9" id="KW-0675">Receptor</keyword>
<feature type="transmembrane region" description="Helical" evidence="11">
    <location>
        <begin position="302"/>
        <end position="319"/>
    </location>
</feature>
<evidence type="ECO:0000256" key="3">
    <source>
        <dbReference type="ARBA" id="ARBA00022606"/>
    </source>
</evidence>
<feature type="transmembrane region" description="Helical" evidence="11">
    <location>
        <begin position="73"/>
        <end position="97"/>
    </location>
</feature>
<feature type="transmembrane region" description="Helical" evidence="11">
    <location>
        <begin position="270"/>
        <end position="290"/>
    </location>
</feature>
<reference evidence="13" key="3">
    <citation type="submission" date="2025-09" db="UniProtKB">
        <authorList>
            <consortium name="Ensembl"/>
        </authorList>
    </citation>
    <scope>IDENTIFICATION</scope>
</reference>
<protein>
    <recommendedName>
        <fullName evidence="12">G-protein coupled receptors family 1 profile domain-containing protein</fullName>
    </recommendedName>
</protein>
<dbReference type="GO" id="GO:0004984">
    <property type="term" value="F:olfactory receptor activity"/>
    <property type="evidence" value="ECO:0000318"/>
    <property type="project" value="GO_Central"/>
</dbReference>
<keyword evidence="4 11" id="KW-0812">Transmembrane</keyword>
<dbReference type="InterPro" id="IPR017452">
    <property type="entry name" value="GPCR_Rhodpsn_7TM"/>
</dbReference>
<dbReference type="Ensembl" id="ENSMODT00000088650.1">
    <property type="protein sequence ID" value="ENSMODP00000053855.1"/>
    <property type="gene ID" value="ENSMODG00000037880.1"/>
</dbReference>
<feature type="transmembrane region" description="Helical" evidence="11">
    <location>
        <begin position="151"/>
        <end position="169"/>
    </location>
</feature>
<dbReference type="GO" id="GO:0004930">
    <property type="term" value="F:G protein-coupled receptor activity"/>
    <property type="evidence" value="ECO:0007669"/>
    <property type="project" value="UniProtKB-KW"/>
</dbReference>
<dbReference type="Gene3D" id="1.20.1070.10">
    <property type="entry name" value="Rhodopsin 7-helix transmembrane proteins"/>
    <property type="match status" value="1"/>
</dbReference>
<dbReference type="Bgee" id="ENSMODG00000037880">
    <property type="expression patterns" value="Expressed in spinal cord and 1 other cell type or tissue"/>
</dbReference>
<dbReference type="GO" id="GO:0005886">
    <property type="term" value="C:plasma membrane"/>
    <property type="evidence" value="ECO:0000318"/>
    <property type="project" value="GO_Central"/>
</dbReference>
<evidence type="ECO:0000256" key="2">
    <source>
        <dbReference type="ARBA" id="ARBA00022475"/>
    </source>
</evidence>
<dbReference type="InterPro" id="IPR000725">
    <property type="entry name" value="Olfact_rcpt"/>
</dbReference>
<evidence type="ECO:0000256" key="7">
    <source>
        <dbReference type="ARBA" id="ARBA00023040"/>
    </source>
</evidence>
<evidence type="ECO:0000256" key="8">
    <source>
        <dbReference type="ARBA" id="ARBA00023136"/>
    </source>
</evidence>
<keyword evidence="10" id="KW-0807">Transducer</keyword>
<dbReference type="InParanoid" id="A0A5F8H1S6"/>
<dbReference type="CDD" id="cd15225">
    <property type="entry name" value="7tmA_OR10A-like"/>
    <property type="match status" value="1"/>
</dbReference>
<dbReference type="SUPFAM" id="SSF81321">
    <property type="entry name" value="Family A G protein-coupled receptor-like"/>
    <property type="match status" value="2"/>
</dbReference>
<evidence type="ECO:0000256" key="9">
    <source>
        <dbReference type="ARBA" id="ARBA00023170"/>
    </source>
</evidence>
<dbReference type="PROSITE" id="PS50262">
    <property type="entry name" value="G_PROTEIN_RECEP_F1_2"/>
    <property type="match status" value="1"/>
</dbReference>
<reference evidence="13" key="2">
    <citation type="submission" date="2025-08" db="UniProtKB">
        <authorList>
            <consortium name="Ensembl"/>
        </authorList>
    </citation>
    <scope>IDENTIFICATION</scope>
</reference>
<reference evidence="13 14" key="1">
    <citation type="journal article" date="2007" name="Nature">
        <title>Genome of the marsupial Monodelphis domestica reveals innovation in non-coding sequences.</title>
        <authorList>
            <person name="Mikkelsen T.S."/>
            <person name="Wakefield M.J."/>
            <person name="Aken B."/>
            <person name="Amemiya C.T."/>
            <person name="Chang J.L."/>
            <person name="Duke S."/>
            <person name="Garber M."/>
            <person name="Gentles A.J."/>
            <person name="Goodstadt L."/>
            <person name="Heger A."/>
            <person name="Jurka J."/>
            <person name="Kamal M."/>
            <person name="Mauceli E."/>
            <person name="Searle S.M."/>
            <person name="Sharpe T."/>
            <person name="Baker M.L."/>
            <person name="Batzer M.A."/>
            <person name="Benos P.V."/>
            <person name="Belov K."/>
            <person name="Clamp M."/>
            <person name="Cook A."/>
            <person name="Cuff J."/>
            <person name="Das R."/>
            <person name="Davidow L."/>
            <person name="Deakin J.E."/>
            <person name="Fazzari M.J."/>
            <person name="Glass J.L."/>
            <person name="Grabherr M."/>
            <person name="Greally J.M."/>
            <person name="Gu W."/>
            <person name="Hore T.A."/>
            <person name="Huttley G.A."/>
            <person name="Kleber M."/>
            <person name="Jirtle R.L."/>
            <person name="Koina E."/>
            <person name="Lee J.T."/>
            <person name="Mahony S."/>
            <person name="Marra M.A."/>
            <person name="Miller R.D."/>
            <person name="Nicholls R.D."/>
            <person name="Oda M."/>
            <person name="Papenfuss A.T."/>
            <person name="Parra Z.E."/>
            <person name="Pollock D.D."/>
            <person name="Ray D.A."/>
            <person name="Schein J.E."/>
            <person name="Speed T.P."/>
            <person name="Thompson K."/>
            <person name="VandeBerg J.L."/>
            <person name="Wade C.M."/>
            <person name="Walker J.A."/>
            <person name="Waters P.D."/>
            <person name="Webber C."/>
            <person name="Weidman J.R."/>
            <person name="Xie X."/>
            <person name="Zody M.C."/>
            <person name="Baldwin J."/>
            <person name="Abdouelleil A."/>
            <person name="Abdulkadir J."/>
            <person name="Abebe A."/>
            <person name="Abera B."/>
            <person name="Abreu J."/>
            <person name="Acer S.C."/>
            <person name="Aftuck L."/>
            <person name="Alexander A."/>
            <person name="An P."/>
            <person name="Anderson E."/>
            <person name="Anderson S."/>
            <person name="Arachi H."/>
            <person name="Azer M."/>
            <person name="Bachantsang P."/>
            <person name="Barry A."/>
            <person name="Bayul T."/>
            <person name="Berlin A."/>
            <person name="Bessette D."/>
            <person name="Bloom T."/>
            <person name="Bloom T."/>
            <person name="Boguslavskiy L."/>
            <person name="Bonnet C."/>
            <person name="Boukhgalter B."/>
            <person name="Bourzgui I."/>
            <person name="Brown A."/>
            <person name="Cahill P."/>
            <person name="Channer S."/>
            <person name="Cheshatsang Y."/>
            <person name="Chuda L."/>
            <person name="Citroen M."/>
            <person name="Collymore A."/>
            <person name="Cooke P."/>
            <person name="Costello M."/>
            <person name="D'Aco K."/>
            <person name="Daza R."/>
            <person name="De Haan G."/>
            <person name="DeGray S."/>
            <person name="DeMaso C."/>
            <person name="Dhargay N."/>
            <person name="Dooley K."/>
            <person name="Dooley E."/>
            <person name="Doricent M."/>
            <person name="Dorje P."/>
            <person name="Dorjee K."/>
            <person name="Dupes A."/>
            <person name="Elong R."/>
            <person name="Falk J."/>
            <person name="Farina A."/>
            <person name="Faro S."/>
            <person name="Ferguson D."/>
            <person name="Fisher S."/>
            <person name="Foley C.D."/>
            <person name="Franke A."/>
            <person name="Friedrich D."/>
            <person name="Gadbois L."/>
            <person name="Gearin G."/>
            <person name="Gearin C.R."/>
            <person name="Giannoukos G."/>
            <person name="Goode T."/>
            <person name="Graham J."/>
            <person name="Grandbois E."/>
            <person name="Grewal S."/>
            <person name="Gyaltsen K."/>
            <person name="Hafez N."/>
            <person name="Hagos B."/>
            <person name="Hall J."/>
            <person name="Henson C."/>
            <person name="Hollinger A."/>
            <person name="Honan T."/>
            <person name="Huard M.D."/>
            <person name="Hughes L."/>
            <person name="Hurhula B."/>
            <person name="Husby M.E."/>
            <person name="Kamat A."/>
            <person name="Kanga B."/>
            <person name="Kashin S."/>
            <person name="Khazanovich D."/>
            <person name="Kisner P."/>
            <person name="Lance K."/>
            <person name="Lara M."/>
            <person name="Lee W."/>
            <person name="Lennon N."/>
            <person name="Letendre F."/>
            <person name="LeVine R."/>
            <person name="Lipovsky A."/>
            <person name="Liu X."/>
            <person name="Liu J."/>
            <person name="Liu S."/>
            <person name="Lokyitsang T."/>
            <person name="Lokyitsang Y."/>
            <person name="Lubonja R."/>
            <person name="Lui A."/>
            <person name="MacDonald P."/>
            <person name="Magnisalis V."/>
            <person name="Maru K."/>
            <person name="Matthews C."/>
            <person name="McCusker W."/>
            <person name="McDonough S."/>
            <person name="Mehta T."/>
            <person name="Meldrim J."/>
            <person name="Meneus L."/>
            <person name="Mihai O."/>
            <person name="Mihalev A."/>
            <person name="Mihova T."/>
            <person name="Mittelman R."/>
            <person name="Mlenga V."/>
            <person name="Montmayeur A."/>
            <person name="Mulrain L."/>
            <person name="Navidi A."/>
            <person name="Naylor J."/>
            <person name="Negash T."/>
            <person name="Nguyen T."/>
            <person name="Nguyen N."/>
            <person name="Nicol R."/>
            <person name="Norbu C."/>
            <person name="Norbu N."/>
            <person name="Novod N."/>
            <person name="O'Neill B."/>
            <person name="Osman S."/>
            <person name="Markiewicz E."/>
            <person name="Oyono O.L."/>
            <person name="Patti C."/>
            <person name="Phunkhang P."/>
            <person name="Pierre F."/>
            <person name="Priest M."/>
            <person name="Raghuraman S."/>
            <person name="Rege F."/>
            <person name="Reyes R."/>
            <person name="Rise C."/>
            <person name="Rogov P."/>
            <person name="Ross K."/>
            <person name="Ryan E."/>
            <person name="Settipalli S."/>
            <person name="Shea T."/>
            <person name="Sherpa N."/>
            <person name="Shi L."/>
            <person name="Shih D."/>
            <person name="Sparrow T."/>
            <person name="Spaulding J."/>
            <person name="Stalker J."/>
            <person name="Stange-Thomann N."/>
            <person name="Stavropoulos S."/>
            <person name="Stone C."/>
            <person name="Strader C."/>
            <person name="Tesfaye S."/>
            <person name="Thomson T."/>
            <person name="Thoulutsang Y."/>
            <person name="Thoulutsang D."/>
            <person name="Topham K."/>
            <person name="Topping I."/>
            <person name="Tsamla T."/>
            <person name="Vassiliev H."/>
            <person name="Vo A."/>
            <person name="Wangchuk T."/>
            <person name="Wangdi T."/>
            <person name="Weiand M."/>
            <person name="Wilkinson J."/>
            <person name="Wilson A."/>
            <person name="Yadav S."/>
            <person name="Young G."/>
            <person name="Yu Q."/>
            <person name="Zembek L."/>
            <person name="Zhong D."/>
            <person name="Zimmer A."/>
            <person name="Zwirko Z."/>
            <person name="Jaffe D.B."/>
            <person name="Alvarez P."/>
            <person name="Brockman W."/>
            <person name="Butler J."/>
            <person name="Chin C."/>
            <person name="Gnerre S."/>
            <person name="MacCallum I."/>
            <person name="Graves J.A."/>
            <person name="Ponting C.P."/>
            <person name="Breen M."/>
            <person name="Samollow P.B."/>
            <person name="Lander E.S."/>
            <person name="Lindblad-Toh K."/>
        </authorList>
    </citation>
    <scope>NUCLEOTIDE SEQUENCE [LARGE SCALE GENOMIC DNA]</scope>
</reference>
<evidence type="ECO:0000256" key="6">
    <source>
        <dbReference type="ARBA" id="ARBA00022989"/>
    </source>
</evidence>
<dbReference type="Proteomes" id="UP000002280">
    <property type="component" value="Chromosome 1"/>
</dbReference>
<evidence type="ECO:0000256" key="10">
    <source>
        <dbReference type="ARBA" id="ARBA00023224"/>
    </source>
</evidence>
<sequence>NPSFLLSGRSNMNLNNQTWVTEFLLLGLSDDPQTQLLLIILFLGVYLGTVLGSLLLIYLVLTDSHLHTPMYFFLFHLSLADLGVSTTIVPQALFHMLTRKKAISFMGCAAQLFFTLHFGSTQCSLLAVMSYDRYLAICDPMHYSLIMTGRLCGQLALVCWVCGIVVSSVDTVFTLSLPYQGDNRIAHFFCDAPVILTLASGDTHKAEVAIFFMGVVILLTPVSLILVSYGFIIVTVIRMKTTSGRLKAFSTCGSHLLVTSSGRLKAFSTCGSHLLVVILFYGTLIIGYMIPKSSREQIKQVAVFYGVINPMLNPLIYSLRNEEVKRAFRNAVNKIFLFHSRSLTTFGHISYPQSLSFIPLAKNDHTTMTGIRECMKILSFYFTYTYIYIYVCIKICGSKHITVYNYND</sequence>
<dbReference type="OMA" id="CPLIYAT"/>
<organism evidence="13 14">
    <name type="scientific">Monodelphis domestica</name>
    <name type="common">Gray short-tailed opossum</name>
    <dbReference type="NCBI Taxonomy" id="13616"/>
    <lineage>
        <taxon>Eukaryota</taxon>
        <taxon>Metazoa</taxon>
        <taxon>Chordata</taxon>
        <taxon>Craniata</taxon>
        <taxon>Vertebrata</taxon>
        <taxon>Euteleostomi</taxon>
        <taxon>Mammalia</taxon>
        <taxon>Metatheria</taxon>
        <taxon>Didelphimorphia</taxon>
        <taxon>Didelphidae</taxon>
        <taxon>Monodelphis</taxon>
    </lineage>
</organism>
<keyword evidence="14" id="KW-1185">Reference proteome</keyword>
<accession>A0A5F8H1S6</accession>
<feature type="transmembrane region" description="Helical" evidence="11">
    <location>
        <begin position="103"/>
        <end position="131"/>
    </location>
</feature>